<proteinExistence type="predicted"/>
<protein>
    <submittedName>
        <fullName evidence="1">Putative secreted protein</fullName>
    </submittedName>
</protein>
<dbReference type="EMBL" id="GFTR01000025">
    <property type="protein sequence ID" value="JAW16401.1"/>
    <property type="molecule type" value="Transcribed_RNA"/>
</dbReference>
<organism evidence="1">
    <name type="scientific">Panstrongylus lignarius</name>
    <dbReference type="NCBI Taxonomy" id="156445"/>
    <lineage>
        <taxon>Eukaryota</taxon>
        <taxon>Metazoa</taxon>
        <taxon>Ecdysozoa</taxon>
        <taxon>Arthropoda</taxon>
        <taxon>Hexapoda</taxon>
        <taxon>Insecta</taxon>
        <taxon>Pterygota</taxon>
        <taxon>Neoptera</taxon>
        <taxon>Paraneoptera</taxon>
        <taxon>Hemiptera</taxon>
        <taxon>Heteroptera</taxon>
        <taxon>Panheteroptera</taxon>
        <taxon>Cimicomorpha</taxon>
        <taxon>Reduviidae</taxon>
        <taxon>Triatominae</taxon>
        <taxon>Panstrongylus</taxon>
    </lineage>
</organism>
<accession>A0A224Y719</accession>
<reference evidence="1" key="1">
    <citation type="journal article" date="2018" name="PLoS Negl. Trop. Dis.">
        <title>An insight into the salivary gland and fat body transcriptome of Panstrongylus lignarius (Hemiptera: Heteroptera), the main vector of Chagas disease in Peru.</title>
        <authorList>
            <person name="Nevoa J.C."/>
            <person name="Mendes M.T."/>
            <person name="da Silva M.V."/>
            <person name="Soares S.C."/>
            <person name="Oliveira C.J.F."/>
            <person name="Ribeiro J.M.C."/>
        </authorList>
    </citation>
    <scope>NUCLEOTIDE SEQUENCE</scope>
</reference>
<evidence type="ECO:0000313" key="1">
    <source>
        <dbReference type="EMBL" id="JAW16401.1"/>
    </source>
</evidence>
<dbReference type="AlphaFoldDB" id="A0A224Y719"/>
<name>A0A224Y719_9HEMI</name>
<sequence length="67" mass="8306">MEIAHLLALFPISRQIWTVVCTQSEHPHQFRQRRPYRTCFNLRQYFGELNHLIFLIMSYQFLSRMKY</sequence>